<dbReference type="OrthoDB" id="9806532at2"/>
<feature type="transmembrane region" description="Helical" evidence="8">
    <location>
        <begin position="463"/>
        <end position="491"/>
    </location>
</feature>
<dbReference type="Gene3D" id="3.30.70.1440">
    <property type="entry name" value="Multidrug efflux transporter AcrB pore domain"/>
    <property type="match status" value="1"/>
</dbReference>
<feature type="transmembrane region" description="Helical" evidence="8">
    <location>
        <begin position="856"/>
        <end position="874"/>
    </location>
</feature>
<accession>A0A418VS21</accession>
<reference evidence="9 10" key="1">
    <citation type="submission" date="2018-09" db="EMBL/GenBank/DDBJ databases">
        <authorList>
            <person name="Zhu H."/>
        </authorList>
    </citation>
    <scope>NUCLEOTIDE SEQUENCE [LARGE SCALE GENOMIC DNA]</scope>
    <source>
        <strain evidence="9 10">K2W22B-5</strain>
    </source>
</reference>
<dbReference type="Gene3D" id="1.20.1640.10">
    <property type="entry name" value="Multidrug efflux transporter AcrB transmembrane domain"/>
    <property type="match status" value="2"/>
</dbReference>
<dbReference type="FunFam" id="1.20.1640.10:FF:000001">
    <property type="entry name" value="Efflux pump membrane transporter"/>
    <property type="match status" value="1"/>
</dbReference>
<dbReference type="InterPro" id="IPR001036">
    <property type="entry name" value="Acrflvin-R"/>
</dbReference>
<dbReference type="Gene3D" id="3.30.70.1430">
    <property type="entry name" value="Multidrug efflux transporter AcrB pore domain"/>
    <property type="match status" value="2"/>
</dbReference>
<dbReference type="Proteomes" id="UP000283458">
    <property type="component" value="Unassembled WGS sequence"/>
</dbReference>
<dbReference type="Pfam" id="PF00873">
    <property type="entry name" value="ACR_tran"/>
    <property type="match status" value="1"/>
</dbReference>
<dbReference type="SUPFAM" id="SSF82693">
    <property type="entry name" value="Multidrug efflux transporter AcrB pore domain, PN1, PN2, PC1 and PC2 subdomains"/>
    <property type="match status" value="3"/>
</dbReference>
<comment type="subcellular location">
    <subcellularLocation>
        <location evidence="1">Cell inner membrane</location>
        <topology evidence="1">Multi-pass membrane protein</topology>
    </subcellularLocation>
</comment>
<gene>
    <name evidence="9" type="ORF">D3877_20825</name>
</gene>
<feature type="transmembrane region" description="Helical" evidence="8">
    <location>
        <begin position="334"/>
        <end position="353"/>
    </location>
</feature>
<sequence length="1040" mass="110523">MALSTPFIHRPVGTSLLMIGLLLVGMVAYRFLPVAPLPQVEFPTILVSASLPGASPETMAASVATPLERRLARIAGVSEMTSNSTSGSTSVIIQFDLNRDIEAASRDVQAAINAAGGDLPADLPNPPRLRRLNPSDAPIMVLAVTSATLPPGEVFSLAETVIGQRLSQIQGVSQVTINGAEKTAVRVRANSAAAASMGVSLENIRSAIANANANSPKGSFDGAEESWSIGASDQLFGADAYRNLIVSEKNGAIIRLGDVAEVIEAPENSRTAAWYDGQRAVLINVMKQTGSNVVETVDAIRAELPVLEGWMPPSVHIAIRSDRTPMIRASVADVQKTLAITVAMVVMVMALFLRRLWATIIPATAVPLSLAGTFAAMWAIGYSLDNFSLMALTISVGFVVDDAIVVIENVVRHIEKGEKPFAAAIKGARQVAFTVVSISLSLVAVFIPILFMGGIMGRLFREFAVTLSVAIAVSAVVSLTLTPMMCAHLLTAEAERKPPGRVGRALDWIGDRLFGLYADGLDWVLAHRRIMLGVTFAIIGVSVWLYGQVPKGFVPQQDTGMLNGFSDPPPDISFQAMLARQRALQDAISGDPAVESVGASIGGGGPGGTYSGTVFVALKPRAERDELSVILPRLRQRAARVPGVQLFLTPVQDIRMGGRQGRSQYLYSLQDTDINALNLWAPRLVEKLRTLPELVDVANDRQNGGVQANVVVDRDAASRLGVSLSALEATLYDAFGQRQVSTMYLMQNQHKVVLEVDPKDALGPDALKRIHVPGRSGLVPLSTVASVTIGNQAASIQHQSGFPVANLTFDLAPDVSLSQATQVIARAAEDIGMPASIRAGFQGTARAFEQSQSSQPFLIVAALLTIYVVLGVLYESLIHPLTILSTLPSAGLGALIALILTGYELSIVAMIGLILLIGIVKKNAIMMIDFALEAERERGLSPFDAIREAALVRFRPIMMTTIAALLGAVPLAFDYGTGGELRRPLGIAIIGGLLVSQMLTLYTTPIVYLTLEKLALGRKRARHTLTDAPAPPITPAAPAE</sequence>
<evidence type="ECO:0000256" key="7">
    <source>
        <dbReference type="ARBA" id="ARBA00023136"/>
    </source>
</evidence>
<feature type="transmembrane region" description="Helical" evidence="8">
    <location>
        <begin position="431"/>
        <end position="451"/>
    </location>
</feature>
<evidence type="ECO:0000256" key="2">
    <source>
        <dbReference type="ARBA" id="ARBA00022448"/>
    </source>
</evidence>
<dbReference type="PANTHER" id="PTHR32063">
    <property type="match status" value="1"/>
</dbReference>
<keyword evidence="6 8" id="KW-1133">Transmembrane helix</keyword>
<dbReference type="Gene3D" id="3.30.2090.10">
    <property type="entry name" value="Multidrug efflux transporter AcrB TolC docking domain, DN and DC subdomains"/>
    <property type="match status" value="2"/>
</dbReference>
<dbReference type="EMBL" id="QYUL01000003">
    <property type="protein sequence ID" value="RJF79256.1"/>
    <property type="molecule type" value="Genomic_DNA"/>
</dbReference>
<keyword evidence="5 8" id="KW-0812">Transmembrane</keyword>
<dbReference type="GO" id="GO:0005886">
    <property type="term" value="C:plasma membrane"/>
    <property type="evidence" value="ECO:0007669"/>
    <property type="project" value="UniProtKB-SubCell"/>
</dbReference>
<comment type="caution">
    <text evidence="9">The sequence shown here is derived from an EMBL/GenBank/DDBJ whole genome shotgun (WGS) entry which is preliminary data.</text>
</comment>
<keyword evidence="2" id="KW-0813">Transport</keyword>
<dbReference type="AlphaFoldDB" id="A0A418VS21"/>
<dbReference type="Gene3D" id="3.30.70.1320">
    <property type="entry name" value="Multidrug efflux transporter AcrB pore domain like"/>
    <property type="match status" value="1"/>
</dbReference>
<dbReference type="InterPro" id="IPR027463">
    <property type="entry name" value="AcrB_DN_DC_subdom"/>
</dbReference>
<keyword evidence="7 8" id="KW-0472">Membrane</keyword>
<organism evidence="9 10">
    <name type="scientific">Azospirillum cavernae</name>
    <dbReference type="NCBI Taxonomy" id="2320860"/>
    <lineage>
        <taxon>Bacteria</taxon>
        <taxon>Pseudomonadati</taxon>
        <taxon>Pseudomonadota</taxon>
        <taxon>Alphaproteobacteria</taxon>
        <taxon>Rhodospirillales</taxon>
        <taxon>Azospirillaceae</taxon>
        <taxon>Azospirillum</taxon>
    </lineage>
</organism>
<dbReference type="SUPFAM" id="SSF82866">
    <property type="entry name" value="Multidrug efflux transporter AcrB transmembrane domain"/>
    <property type="match status" value="2"/>
</dbReference>
<feature type="transmembrane region" description="Helical" evidence="8">
    <location>
        <begin position="360"/>
        <end position="381"/>
    </location>
</feature>
<keyword evidence="3" id="KW-1003">Cell membrane</keyword>
<evidence type="ECO:0000256" key="1">
    <source>
        <dbReference type="ARBA" id="ARBA00004429"/>
    </source>
</evidence>
<feature type="transmembrane region" description="Helical" evidence="8">
    <location>
        <begin position="907"/>
        <end position="932"/>
    </location>
</feature>
<evidence type="ECO:0000256" key="5">
    <source>
        <dbReference type="ARBA" id="ARBA00022692"/>
    </source>
</evidence>
<feature type="transmembrane region" description="Helical" evidence="8">
    <location>
        <begin position="530"/>
        <end position="547"/>
    </location>
</feature>
<dbReference type="RefSeq" id="WP_119832714.1">
    <property type="nucleotide sequence ID" value="NZ_QYUL01000003.1"/>
</dbReference>
<dbReference type="SUPFAM" id="SSF82714">
    <property type="entry name" value="Multidrug efflux transporter AcrB TolC docking domain, DN and DC subdomains"/>
    <property type="match status" value="2"/>
</dbReference>
<protein>
    <submittedName>
        <fullName evidence="9">Acriflavine resistance protein B</fullName>
    </submittedName>
</protein>
<dbReference type="GO" id="GO:0042910">
    <property type="term" value="F:xenobiotic transmembrane transporter activity"/>
    <property type="evidence" value="ECO:0007669"/>
    <property type="project" value="TreeGrafter"/>
</dbReference>
<keyword evidence="4" id="KW-0997">Cell inner membrane</keyword>
<dbReference type="PANTHER" id="PTHR32063:SF21">
    <property type="entry name" value="MULTIDRUG RESISTANCE PROTEIN MDTB"/>
    <property type="match status" value="1"/>
</dbReference>
<dbReference type="PRINTS" id="PR00702">
    <property type="entry name" value="ACRIFLAVINRP"/>
</dbReference>
<keyword evidence="10" id="KW-1185">Reference proteome</keyword>
<feature type="transmembrane region" description="Helical" evidence="8">
    <location>
        <begin position="12"/>
        <end position="32"/>
    </location>
</feature>
<evidence type="ECO:0000313" key="9">
    <source>
        <dbReference type="EMBL" id="RJF79256.1"/>
    </source>
</evidence>
<name>A0A418VS21_9PROT</name>
<dbReference type="FunFam" id="3.30.70.1430:FF:000001">
    <property type="entry name" value="Efflux pump membrane transporter"/>
    <property type="match status" value="1"/>
</dbReference>
<evidence type="ECO:0000256" key="4">
    <source>
        <dbReference type="ARBA" id="ARBA00022519"/>
    </source>
</evidence>
<evidence type="ECO:0000256" key="6">
    <source>
        <dbReference type="ARBA" id="ARBA00022989"/>
    </source>
</evidence>
<evidence type="ECO:0000256" key="8">
    <source>
        <dbReference type="SAM" id="Phobius"/>
    </source>
</evidence>
<feature type="transmembrane region" description="Helical" evidence="8">
    <location>
        <begin position="985"/>
        <end position="1011"/>
    </location>
</feature>
<evidence type="ECO:0000313" key="10">
    <source>
        <dbReference type="Proteomes" id="UP000283458"/>
    </source>
</evidence>
<proteinExistence type="predicted"/>
<evidence type="ECO:0000256" key="3">
    <source>
        <dbReference type="ARBA" id="ARBA00022475"/>
    </source>
</evidence>
<feature type="transmembrane region" description="Helical" evidence="8">
    <location>
        <begin position="952"/>
        <end position="973"/>
    </location>
</feature>